<organism evidence="3 4">
    <name type="scientific">Gloeothece citriformis (strain PCC 7424)</name>
    <name type="common">Cyanothece sp. (strain PCC 7424)</name>
    <dbReference type="NCBI Taxonomy" id="65393"/>
    <lineage>
        <taxon>Bacteria</taxon>
        <taxon>Bacillati</taxon>
        <taxon>Cyanobacteriota</taxon>
        <taxon>Cyanophyceae</taxon>
        <taxon>Oscillatoriophycideae</taxon>
        <taxon>Chroococcales</taxon>
        <taxon>Aphanothecaceae</taxon>
        <taxon>Gloeothece</taxon>
        <taxon>Gloeothece citriformis</taxon>
    </lineage>
</organism>
<dbReference type="Proteomes" id="UP000002384">
    <property type="component" value="Chromosome"/>
</dbReference>
<evidence type="ECO:0000256" key="2">
    <source>
        <dbReference type="SAM" id="Phobius"/>
    </source>
</evidence>
<feature type="compositionally biased region" description="Basic and acidic residues" evidence="1">
    <location>
        <begin position="1"/>
        <end position="10"/>
    </location>
</feature>
<feature type="transmembrane region" description="Helical" evidence="2">
    <location>
        <begin position="71"/>
        <end position="100"/>
    </location>
</feature>
<dbReference type="eggNOG" id="ENOG503367W">
    <property type="taxonomic scope" value="Bacteria"/>
</dbReference>
<sequence length="122" mass="13967">MFGRKPKDYEQSENLELTEEMLSPETTLDLEPPKTENYPVPFPETAVPQPEEPVPEVVKVVDKISSILSPYFIVIVGLYLYKTNFLIGFILITIGVFSLLKLSPKKVGQWIEEFLNFIGFKE</sequence>
<reference evidence="4" key="1">
    <citation type="journal article" date="2011" name="MBio">
        <title>Novel metabolic attributes of the genus Cyanothece, comprising a group of unicellular nitrogen-fixing Cyanobacteria.</title>
        <authorList>
            <person name="Bandyopadhyay A."/>
            <person name="Elvitigala T."/>
            <person name="Welsh E."/>
            <person name="Stockel J."/>
            <person name="Liberton M."/>
            <person name="Min H."/>
            <person name="Sherman L.A."/>
            <person name="Pakrasi H.B."/>
        </authorList>
    </citation>
    <scope>NUCLEOTIDE SEQUENCE [LARGE SCALE GENOMIC DNA]</scope>
    <source>
        <strain evidence="4">PCC 7424</strain>
    </source>
</reference>
<evidence type="ECO:0000313" key="3">
    <source>
        <dbReference type="EMBL" id="ACK72696.1"/>
    </source>
</evidence>
<dbReference type="AlphaFoldDB" id="B7K6Z7"/>
<dbReference type="STRING" id="65393.PCC7424_4329"/>
<name>B7K6Z7_GLOC7</name>
<proteinExistence type="predicted"/>
<feature type="region of interest" description="Disordered" evidence="1">
    <location>
        <begin position="1"/>
        <end position="50"/>
    </location>
</feature>
<dbReference type="OrthoDB" id="428096at2"/>
<keyword evidence="2" id="KW-0472">Membrane</keyword>
<keyword evidence="2" id="KW-1133">Transmembrane helix</keyword>
<dbReference type="RefSeq" id="WP_015956281.1">
    <property type="nucleotide sequence ID" value="NC_011729.1"/>
</dbReference>
<accession>B7K6Z7</accession>
<keyword evidence="4" id="KW-1185">Reference proteome</keyword>
<keyword evidence="2" id="KW-0812">Transmembrane</keyword>
<evidence type="ECO:0000313" key="4">
    <source>
        <dbReference type="Proteomes" id="UP000002384"/>
    </source>
</evidence>
<evidence type="ECO:0000256" key="1">
    <source>
        <dbReference type="SAM" id="MobiDB-lite"/>
    </source>
</evidence>
<dbReference type="HOGENOM" id="CLU_166096_0_0_3"/>
<dbReference type="EMBL" id="CP001291">
    <property type="protein sequence ID" value="ACK72696.1"/>
    <property type="molecule type" value="Genomic_DNA"/>
</dbReference>
<dbReference type="KEGG" id="cyc:PCC7424_4329"/>
<protein>
    <submittedName>
        <fullName evidence="3">Uncharacterized protein</fullName>
    </submittedName>
</protein>
<gene>
    <name evidence="3" type="ordered locus">PCC7424_4329</name>
</gene>